<sequence>MAASGSSSPLSFYTANDSHAEQSTTPSSPARAKPCPYRQARKLPRELKEHCQIFLEEQLYTCAINLLNSTLGAGLSRRTPTGKAVPVPPPSQLALLNTLIVHPLHTTRADEPEHLDVSGLALGYLRNLLAIVGPVNADLRAAFRFCSVSRWGRRPGHAGHGSDSDMSDGEADRHHDRLRGRMANEASVWSRGQDLWTTVGWAFNTATLHPHRWRYWRVWLEYMLDVLEADWAERERLDGEAHEAHGKTGDEPLASRRQSMILMYLDQPENRQPGFKRILKALFADGGGLSSSSFSEVFEKEPRGPRKGSKKRKREQTLDLDNDKFGDYFDDASTSSGISEPPTPQKPRDARREASFGCSNPGLAESVALRLRFFRLLSEATFVLRKRSELNQLYRDFAAAIKVLPLHMFSLLVTQRENPLLPETHVTLTKELLHLLLPSNYKDPRKADPEGEAMGSLTMPMLEHCYVASPANTVGIEDNAKLSLVVENAIQLLWSCDMVVYTESFAEAVERGIKAREAKAKKKRTGRARADAGDTLAQDVLASSGKRMRVLVQALEASAGMQH</sequence>
<feature type="compositionally biased region" description="Basic and acidic residues" evidence="1">
    <location>
        <begin position="315"/>
        <end position="327"/>
    </location>
</feature>
<feature type="compositionally biased region" description="Polar residues" evidence="1">
    <location>
        <begin position="1"/>
        <end position="28"/>
    </location>
</feature>
<dbReference type="AlphaFoldDB" id="A0A2K3Q9D9"/>
<accession>A0A2K3Q9D9</accession>
<dbReference type="EMBL" id="NRSZ01000970">
    <property type="protein sequence ID" value="PNY24111.1"/>
    <property type="molecule type" value="Genomic_DNA"/>
</dbReference>
<name>A0A2K3Q9D9_9HYPO</name>
<feature type="region of interest" description="Disordered" evidence="1">
    <location>
        <begin position="290"/>
        <end position="357"/>
    </location>
</feature>
<evidence type="ECO:0000313" key="2">
    <source>
        <dbReference type="EMBL" id="PNY24111.1"/>
    </source>
</evidence>
<reference evidence="2 3" key="1">
    <citation type="submission" date="2017-08" db="EMBL/GenBank/DDBJ databases">
        <title>Harnessing the power of phylogenomics to disentangle the directionality and signatures of interkingdom host jumping in the parasitic fungal genus Tolypocladium.</title>
        <authorList>
            <person name="Quandt C.A."/>
            <person name="Patterson W."/>
            <person name="Spatafora J.W."/>
        </authorList>
    </citation>
    <scope>NUCLEOTIDE SEQUENCE [LARGE SCALE GENOMIC DNA]</scope>
    <source>
        <strain evidence="2 3">CBS 113982</strain>
    </source>
</reference>
<protein>
    <submittedName>
        <fullName evidence="2">Uncharacterized protein</fullName>
    </submittedName>
</protein>
<dbReference type="STRING" id="45235.A0A2K3Q9D9"/>
<feature type="compositionally biased region" description="Basic residues" evidence="1">
    <location>
        <begin position="305"/>
        <end position="314"/>
    </location>
</feature>
<feature type="region of interest" description="Disordered" evidence="1">
    <location>
        <begin position="1"/>
        <end position="36"/>
    </location>
</feature>
<comment type="caution">
    <text evidence="2">The sequence shown here is derived from an EMBL/GenBank/DDBJ whole genome shotgun (WGS) entry which is preliminary data.</text>
</comment>
<dbReference type="OrthoDB" id="5411773at2759"/>
<organism evidence="2 3">
    <name type="scientific">Tolypocladium capitatum</name>
    <dbReference type="NCBI Taxonomy" id="45235"/>
    <lineage>
        <taxon>Eukaryota</taxon>
        <taxon>Fungi</taxon>
        <taxon>Dikarya</taxon>
        <taxon>Ascomycota</taxon>
        <taxon>Pezizomycotina</taxon>
        <taxon>Sordariomycetes</taxon>
        <taxon>Hypocreomycetidae</taxon>
        <taxon>Hypocreales</taxon>
        <taxon>Ophiocordycipitaceae</taxon>
        <taxon>Tolypocladium</taxon>
    </lineage>
</organism>
<evidence type="ECO:0000256" key="1">
    <source>
        <dbReference type="SAM" id="MobiDB-lite"/>
    </source>
</evidence>
<proteinExistence type="predicted"/>
<evidence type="ECO:0000313" key="3">
    <source>
        <dbReference type="Proteomes" id="UP000236621"/>
    </source>
</evidence>
<gene>
    <name evidence="2" type="ORF">TCAP_05948</name>
</gene>
<dbReference type="Proteomes" id="UP000236621">
    <property type="component" value="Unassembled WGS sequence"/>
</dbReference>
<feature type="region of interest" description="Disordered" evidence="1">
    <location>
        <begin position="154"/>
        <end position="174"/>
    </location>
</feature>
<keyword evidence="3" id="KW-1185">Reference proteome</keyword>